<reference evidence="8 9" key="1">
    <citation type="submission" date="2017-09" db="EMBL/GenBank/DDBJ databases">
        <title>Sphingomonas spermidinifaciens 9NM-10, whole genome shotgun sequence.</title>
        <authorList>
            <person name="Feng G."/>
            <person name="Zhu H."/>
        </authorList>
    </citation>
    <scope>NUCLEOTIDE SEQUENCE [LARGE SCALE GENOMIC DNA]</scope>
    <source>
        <strain evidence="8 9">9NM-10</strain>
    </source>
</reference>
<name>A0A2A4B9G9_9SPHN</name>
<evidence type="ECO:0000256" key="4">
    <source>
        <dbReference type="ARBA" id="ARBA00022989"/>
    </source>
</evidence>
<evidence type="ECO:0000256" key="3">
    <source>
        <dbReference type="ARBA" id="ARBA00022692"/>
    </source>
</evidence>
<organism evidence="8 9">
    <name type="scientific">Sphingomonas spermidinifaciens</name>
    <dbReference type="NCBI Taxonomy" id="1141889"/>
    <lineage>
        <taxon>Bacteria</taxon>
        <taxon>Pseudomonadati</taxon>
        <taxon>Pseudomonadota</taxon>
        <taxon>Alphaproteobacteria</taxon>
        <taxon>Sphingomonadales</taxon>
        <taxon>Sphingomonadaceae</taxon>
        <taxon>Sphingomonas</taxon>
    </lineage>
</organism>
<dbReference type="OrthoDB" id="7442224at2"/>
<feature type="transmembrane region" description="Helical" evidence="6">
    <location>
        <begin position="222"/>
        <end position="255"/>
    </location>
</feature>
<dbReference type="InterPro" id="IPR011701">
    <property type="entry name" value="MFS"/>
</dbReference>
<feature type="transmembrane region" description="Helical" evidence="6">
    <location>
        <begin position="152"/>
        <end position="173"/>
    </location>
</feature>
<evidence type="ECO:0000313" key="9">
    <source>
        <dbReference type="Proteomes" id="UP000218366"/>
    </source>
</evidence>
<dbReference type="PANTHER" id="PTHR23505:SF79">
    <property type="entry name" value="PROTEIN SPINSTER"/>
    <property type="match status" value="1"/>
</dbReference>
<dbReference type="Pfam" id="PF07690">
    <property type="entry name" value="MFS_1"/>
    <property type="match status" value="1"/>
</dbReference>
<dbReference type="SUPFAM" id="SSF103473">
    <property type="entry name" value="MFS general substrate transporter"/>
    <property type="match status" value="1"/>
</dbReference>
<evidence type="ECO:0000256" key="6">
    <source>
        <dbReference type="SAM" id="Phobius"/>
    </source>
</evidence>
<evidence type="ECO:0000256" key="1">
    <source>
        <dbReference type="ARBA" id="ARBA00004141"/>
    </source>
</evidence>
<feature type="transmembrane region" description="Helical" evidence="6">
    <location>
        <begin position="61"/>
        <end position="80"/>
    </location>
</feature>
<feature type="transmembrane region" description="Helical" evidence="6">
    <location>
        <begin position="398"/>
        <end position="419"/>
    </location>
</feature>
<evidence type="ECO:0000256" key="5">
    <source>
        <dbReference type="ARBA" id="ARBA00023136"/>
    </source>
</evidence>
<proteinExistence type="predicted"/>
<evidence type="ECO:0000259" key="7">
    <source>
        <dbReference type="PROSITE" id="PS50850"/>
    </source>
</evidence>
<feature type="domain" description="Major facilitator superfamily (MFS) profile" evidence="7">
    <location>
        <begin position="26"/>
        <end position="422"/>
    </location>
</feature>
<comment type="subcellular location">
    <subcellularLocation>
        <location evidence="1">Membrane</location>
        <topology evidence="1">Multi-pass membrane protein</topology>
    </subcellularLocation>
</comment>
<keyword evidence="9" id="KW-1185">Reference proteome</keyword>
<comment type="caution">
    <text evidence="8">The sequence shown here is derived from an EMBL/GenBank/DDBJ whole genome shotgun (WGS) entry which is preliminary data.</text>
</comment>
<dbReference type="EMBL" id="NWMW01000001">
    <property type="protein sequence ID" value="PCD04306.1"/>
    <property type="molecule type" value="Genomic_DNA"/>
</dbReference>
<keyword evidence="4 6" id="KW-1133">Transmembrane helix</keyword>
<evidence type="ECO:0000256" key="2">
    <source>
        <dbReference type="ARBA" id="ARBA00022448"/>
    </source>
</evidence>
<dbReference type="PROSITE" id="PS50850">
    <property type="entry name" value="MFS"/>
    <property type="match status" value="1"/>
</dbReference>
<protein>
    <submittedName>
        <fullName evidence="8">MFS transporter</fullName>
    </submittedName>
</protein>
<gene>
    <name evidence="8" type="ORF">COC42_08485</name>
</gene>
<accession>A0A2A4B9G9</accession>
<dbReference type="InterPro" id="IPR044770">
    <property type="entry name" value="MFS_spinster-like"/>
</dbReference>
<feature type="transmembrane region" description="Helical" evidence="6">
    <location>
        <begin position="360"/>
        <end position="383"/>
    </location>
</feature>
<feature type="transmembrane region" description="Helical" evidence="6">
    <location>
        <begin position="179"/>
        <end position="201"/>
    </location>
</feature>
<sequence length="448" mass="45088">MPSDDPSTVTPSTAAPFLRGRRAALLLGSLFLVSVFAQVDRILPFILAEAIKAELALSDTQIGLVTGLAFAACYALLSLPMARLCDHGSPRLVLLACTLTWSVMTALGGLATGFASLAASRFGVALGEAGAVPSSHSIIARRIGPTRRGIALGIFSTGIPIGTMVGFGLGGAIGEQYGWRAALVAAGLFGAVVGILAAIAAGPTPPIRRAASDASFWQESRALLAIPAFRALLVVAVCIGFAATPFYAFAATFLIRAHGFSTTQAGVAFGLSQGLLGAIGTLAGGRRFDASVRAGRAALLRAPMIAFAVAGLCTAAALFVADARLCVALMMPAMFAFAFMLPFAFGAAHRVAGVGREGMASSLAMIASGLVGPALGPLIVGVLSDGAAAAAAGARNGLAFGLLVVPAACAATVIACRIANRRMATAPPRSILDDGPPDLVTASTLRAG</sequence>
<feature type="transmembrane region" description="Helical" evidence="6">
    <location>
        <begin position="298"/>
        <end position="321"/>
    </location>
</feature>
<dbReference type="Proteomes" id="UP000218366">
    <property type="component" value="Unassembled WGS sequence"/>
</dbReference>
<feature type="transmembrane region" description="Helical" evidence="6">
    <location>
        <begin position="327"/>
        <end position="348"/>
    </location>
</feature>
<dbReference type="GO" id="GO:0016020">
    <property type="term" value="C:membrane"/>
    <property type="evidence" value="ECO:0007669"/>
    <property type="project" value="UniProtKB-SubCell"/>
</dbReference>
<dbReference type="RefSeq" id="WP_096342700.1">
    <property type="nucleotide sequence ID" value="NZ_NWMW01000001.1"/>
</dbReference>
<dbReference type="InterPro" id="IPR020846">
    <property type="entry name" value="MFS_dom"/>
</dbReference>
<keyword evidence="3 6" id="KW-0812">Transmembrane</keyword>
<dbReference type="AlphaFoldDB" id="A0A2A4B9G9"/>
<keyword evidence="2" id="KW-0813">Transport</keyword>
<feature type="transmembrane region" description="Helical" evidence="6">
    <location>
        <begin position="267"/>
        <end position="286"/>
    </location>
</feature>
<dbReference type="PANTHER" id="PTHR23505">
    <property type="entry name" value="SPINSTER"/>
    <property type="match status" value="1"/>
</dbReference>
<feature type="transmembrane region" description="Helical" evidence="6">
    <location>
        <begin position="122"/>
        <end position="140"/>
    </location>
</feature>
<dbReference type="InterPro" id="IPR036259">
    <property type="entry name" value="MFS_trans_sf"/>
</dbReference>
<dbReference type="GO" id="GO:0022857">
    <property type="term" value="F:transmembrane transporter activity"/>
    <property type="evidence" value="ECO:0007669"/>
    <property type="project" value="InterPro"/>
</dbReference>
<keyword evidence="5 6" id="KW-0472">Membrane</keyword>
<dbReference type="Gene3D" id="1.20.1250.20">
    <property type="entry name" value="MFS general substrate transporter like domains"/>
    <property type="match status" value="1"/>
</dbReference>
<feature type="transmembrane region" description="Helical" evidence="6">
    <location>
        <begin position="92"/>
        <end position="116"/>
    </location>
</feature>
<evidence type="ECO:0000313" key="8">
    <source>
        <dbReference type="EMBL" id="PCD04306.1"/>
    </source>
</evidence>